<dbReference type="EMBL" id="AXCM01007672">
    <property type="status" value="NOT_ANNOTATED_CDS"/>
    <property type="molecule type" value="Genomic_DNA"/>
</dbReference>
<feature type="region of interest" description="Disordered" evidence="8">
    <location>
        <begin position="895"/>
        <end position="966"/>
    </location>
</feature>
<dbReference type="PANTHER" id="PTHR13962:SF22">
    <property type="entry name" value="FORKHEAD BOX PROTEIN N3-LIKE PROTEIN"/>
    <property type="match status" value="1"/>
</dbReference>
<comment type="subcellular location">
    <subcellularLocation>
        <location evidence="1 7">Nucleus</location>
    </subcellularLocation>
</comment>
<feature type="compositionally biased region" description="Pro residues" evidence="8">
    <location>
        <begin position="455"/>
        <end position="469"/>
    </location>
</feature>
<dbReference type="InterPro" id="IPR001766">
    <property type="entry name" value="Fork_head_dom"/>
</dbReference>
<dbReference type="InterPro" id="IPR018122">
    <property type="entry name" value="TF_fork_head_CS_1"/>
</dbReference>
<dbReference type="InterPro" id="IPR036388">
    <property type="entry name" value="WH-like_DNA-bd_sf"/>
</dbReference>
<dbReference type="Proteomes" id="UP000075883">
    <property type="component" value="Unassembled WGS sequence"/>
</dbReference>
<organism evidence="10 11">
    <name type="scientific">Anopheles culicifacies</name>
    <dbReference type="NCBI Taxonomy" id="139723"/>
    <lineage>
        <taxon>Eukaryota</taxon>
        <taxon>Metazoa</taxon>
        <taxon>Ecdysozoa</taxon>
        <taxon>Arthropoda</taxon>
        <taxon>Hexapoda</taxon>
        <taxon>Insecta</taxon>
        <taxon>Pterygota</taxon>
        <taxon>Neoptera</taxon>
        <taxon>Endopterygota</taxon>
        <taxon>Diptera</taxon>
        <taxon>Nematocera</taxon>
        <taxon>Culicoidea</taxon>
        <taxon>Culicidae</taxon>
        <taxon>Anophelinae</taxon>
        <taxon>Anopheles</taxon>
        <taxon>culicifacies species complex</taxon>
    </lineage>
</organism>
<feature type="region of interest" description="Disordered" evidence="8">
    <location>
        <begin position="419"/>
        <end position="438"/>
    </location>
</feature>
<dbReference type="Gene3D" id="1.10.10.10">
    <property type="entry name" value="Winged helix-like DNA-binding domain superfamily/Winged helix DNA-binding domain"/>
    <property type="match status" value="1"/>
</dbReference>
<dbReference type="PANTHER" id="PTHR13962">
    <property type="entry name" value="FORKHEAD BOX PROTEIN N3-LIKE PROTEIN-RELATED"/>
    <property type="match status" value="1"/>
</dbReference>
<evidence type="ECO:0000256" key="2">
    <source>
        <dbReference type="ARBA" id="ARBA00022473"/>
    </source>
</evidence>
<evidence type="ECO:0000256" key="7">
    <source>
        <dbReference type="PROSITE-ProRule" id="PRU00089"/>
    </source>
</evidence>
<reference evidence="10" key="2">
    <citation type="submission" date="2020-05" db="UniProtKB">
        <authorList>
            <consortium name="EnsemblMetazoa"/>
        </authorList>
    </citation>
    <scope>IDENTIFICATION</scope>
    <source>
        <strain evidence="10">A-37</strain>
    </source>
</reference>
<keyword evidence="11" id="KW-1185">Reference proteome</keyword>
<feature type="compositionally biased region" description="Low complexity" evidence="8">
    <location>
        <begin position="984"/>
        <end position="1007"/>
    </location>
</feature>
<evidence type="ECO:0000256" key="1">
    <source>
        <dbReference type="ARBA" id="ARBA00004123"/>
    </source>
</evidence>
<protein>
    <recommendedName>
        <fullName evidence="9">Fork-head domain-containing protein</fullName>
    </recommendedName>
</protein>
<evidence type="ECO:0000256" key="8">
    <source>
        <dbReference type="SAM" id="MobiDB-lite"/>
    </source>
</evidence>
<dbReference type="InterPro" id="IPR036390">
    <property type="entry name" value="WH_DNA-bd_sf"/>
</dbReference>
<feature type="region of interest" description="Disordered" evidence="8">
    <location>
        <begin position="211"/>
        <end position="263"/>
    </location>
</feature>
<dbReference type="PROSITE" id="PS00658">
    <property type="entry name" value="FORK_HEAD_2"/>
    <property type="match status" value="1"/>
</dbReference>
<keyword evidence="3" id="KW-0805">Transcription regulation</keyword>
<feature type="region of interest" description="Disordered" evidence="8">
    <location>
        <begin position="841"/>
        <end position="865"/>
    </location>
</feature>
<feature type="region of interest" description="Disordered" evidence="8">
    <location>
        <begin position="983"/>
        <end position="1018"/>
    </location>
</feature>
<feature type="region of interest" description="Disordered" evidence="8">
    <location>
        <begin position="711"/>
        <end position="740"/>
    </location>
</feature>
<dbReference type="GO" id="GO:0000987">
    <property type="term" value="F:cis-regulatory region sequence-specific DNA binding"/>
    <property type="evidence" value="ECO:0007669"/>
    <property type="project" value="TreeGrafter"/>
</dbReference>
<evidence type="ECO:0000256" key="5">
    <source>
        <dbReference type="ARBA" id="ARBA00023163"/>
    </source>
</evidence>
<feature type="compositionally biased region" description="Polar residues" evidence="8">
    <location>
        <begin position="935"/>
        <end position="947"/>
    </location>
</feature>
<feature type="compositionally biased region" description="Low complexity" evidence="8">
    <location>
        <begin position="222"/>
        <end position="242"/>
    </location>
</feature>
<dbReference type="GO" id="GO:0005634">
    <property type="term" value="C:nucleus"/>
    <property type="evidence" value="ECO:0007669"/>
    <property type="project" value="UniProtKB-SubCell"/>
</dbReference>
<feature type="compositionally biased region" description="Polar residues" evidence="8">
    <location>
        <begin position="841"/>
        <end position="856"/>
    </location>
</feature>
<feature type="region of interest" description="Disordered" evidence="8">
    <location>
        <begin position="1082"/>
        <end position="1125"/>
    </location>
</feature>
<feature type="compositionally biased region" description="Basic residues" evidence="8">
    <location>
        <begin position="1107"/>
        <end position="1125"/>
    </location>
</feature>
<feature type="DNA-binding region" description="Fork-head" evidence="7">
    <location>
        <begin position="516"/>
        <end position="601"/>
    </location>
</feature>
<feature type="region of interest" description="Disordered" evidence="8">
    <location>
        <begin position="341"/>
        <end position="398"/>
    </location>
</feature>
<keyword evidence="4 7" id="KW-0238">DNA-binding</keyword>
<evidence type="ECO:0000313" key="11">
    <source>
        <dbReference type="Proteomes" id="UP000075883"/>
    </source>
</evidence>
<keyword evidence="6 7" id="KW-0539">Nucleus</keyword>
<feature type="compositionally biased region" description="Low complexity" evidence="8">
    <location>
        <begin position="470"/>
        <end position="492"/>
    </location>
</feature>
<feature type="compositionally biased region" description="Polar residues" evidence="8">
    <location>
        <begin position="161"/>
        <end position="176"/>
    </location>
</feature>
<feature type="compositionally biased region" description="Polar residues" evidence="8">
    <location>
        <begin position="424"/>
        <end position="438"/>
    </location>
</feature>
<feature type="compositionally biased region" description="Basic and acidic residues" evidence="8">
    <location>
        <begin position="354"/>
        <end position="367"/>
    </location>
</feature>
<feature type="compositionally biased region" description="Low complexity" evidence="8">
    <location>
        <begin position="912"/>
        <end position="927"/>
    </location>
</feature>
<dbReference type="InterPro" id="IPR047119">
    <property type="entry name" value="FOXN2/3-like"/>
</dbReference>
<evidence type="ECO:0000256" key="3">
    <source>
        <dbReference type="ARBA" id="ARBA00023015"/>
    </source>
</evidence>
<dbReference type="SUPFAM" id="SSF46785">
    <property type="entry name" value="Winged helix' DNA-binding domain"/>
    <property type="match status" value="1"/>
</dbReference>
<feature type="compositionally biased region" description="Polar residues" evidence="8">
    <location>
        <begin position="620"/>
        <end position="637"/>
    </location>
</feature>
<dbReference type="PRINTS" id="PR00053">
    <property type="entry name" value="FORKHEAD"/>
</dbReference>
<sequence>MTTGSSNGSSGNTGSNMAPGGTGGALALVTGGSATVVNTVPSPSSPAVSSLGAGSTGTAPAAGAGMLVVTDRNGTATTTTTGKLVLLHQGRAGEDYITTTGETINGGNIVLLATEQMDMAEHDIINNNVIISTTTGNGGSGTARTVTLPAHQSHLLHSGTPVATTNGPPTTNGDEELTSLSWLQDKNLLKVSSPDSPRQVSAVVAGVGAGGRISPTSDFVEDSSSISEDNNSSANSSSEQSSTGGSYTTEPAVATDRRTPSQHLYQQHVSSSKAITTLNGDTIFGIPVITVNQHHHPHHTLAGTNGTIQQQVLLDGGKTVKVSVMTSPGPNTTATPYIVTGGSTGVPVSSSSVKYDDGSDNVEDRHYPPPAAPVKNGSSSSYGGSSTMSSPNVSGEEYSSHIGNTVTVYGGLNMIKQSPVPSPTMLSPTHNGSSSNGLIIQHHTNHYQPQQQPIATPPPQQQPLPPPPSTSSSASLSMPASPQGHSSSVSPSKLAPPKAKHPTNVPYDPLVHVNSKPPFSFSSLIFMAIENSQQKALPVKEIYAWIVHQFPYFKTAPTGWKNSVRHNLSLNKCFQKVEKAANLGKGSLWMVEPQFRPNLVQALSRSPFHAGSGMDKATYKSMQQQRSTNASPTGNGSHYSKVRLFVVPLAVGKRATKQDPFLSSFQQDNFPHLTSRLAPTDAQNGLLHHEDLDDISRSSTPIDYDGGNGDMAPGAGPHHNNQYQSQHHHLQHEQHQLPSAHHGHQQLIAVAGGGGGYHHNRHGSPEPVANGSVNATYLSSVDGTTIMSGPSGVLYMNGGAVGTALPKDIVTGREWSADTIEDVNAATAMLALKHGPKIFTESSFRNGQPPVITTSPSEDHTYSAGGVGVQELTSNGLTTNGGSTTVIGNGYSCCSSSDERYEPQHNRHSQHHTQPGSHPHHQPQQQHHSIRHSDTVSNGTSSDATYESSEESHPPHVASAEDVEERRRQEGVFALLNLAQMTYSPSPSSSMSSSTSTLSSPASSTGSLKRAAPNDAPYAPVHANYRQHAASPDRARTASPQIAHHHHLHHLQANGHMHPEAGVNTGSNILQTIPIVSFYTGGGGGGGSSSSSSGDLTRQYASPPPAKKTKPRLSQKKLKKKSLGR</sequence>
<dbReference type="AlphaFoldDB" id="A0A182M8D7"/>
<dbReference type="Pfam" id="PF00250">
    <property type="entry name" value="Forkhead"/>
    <property type="match status" value="1"/>
</dbReference>
<keyword evidence="5" id="KW-0804">Transcription</keyword>
<name>A0A182M8D7_9DIPT</name>
<dbReference type="PROSITE" id="PS00657">
    <property type="entry name" value="FORK_HEAD_1"/>
    <property type="match status" value="1"/>
</dbReference>
<feature type="region of interest" description="Disordered" evidence="8">
    <location>
        <begin position="617"/>
        <end position="637"/>
    </location>
</feature>
<feature type="region of interest" description="Disordered" evidence="8">
    <location>
        <begin position="41"/>
        <end position="60"/>
    </location>
</feature>
<evidence type="ECO:0000256" key="4">
    <source>
        <dbReference type="ARBA" id="ARBA00023125"/>
    </source>
</evidence>
<feature type="region of interest" description="Disordered" evidence="8">
    <location>
        <begin position="154"/>
        <end position="176"/>
    </location>
</feature>
<feature type="domain" description="Fork-head" evidence="9">
    <location>
        <begin position="516"/>
        <end position="601"/>
    </location>
</feature>
<dbReference type="STRING" id="139723.A0A182M8D7"/>
<feature type="region of interest" description="Disordered" evidence="8">
    <location>
        <begin position="446"/>
        <end position="503"/>
    </location>
</feature>
<dbReference type="EnsemblMetazoa" id="ACUA012004-RA">
    <property type="protein sequence ID" value="ACUA012004-PA"/>
    <property type="gene ID" value="ACUA012004"/>
</dbReference>
<dbReference type="GO" id="GO:0003700">
    <property type="term" value="F:DNA-binding transcription factor activity"/>
    <property type="evidence" value="ECO:0007669"/>
    <property type="project" value="InterPro"/>
</dbReference>
<proteinExistence type="predicted"/>
<evidence type="ECO:0000313" key="10">
    <source>
        <dbReference type="EnsemblMetazoa" id="ACUA012004-PA"/>
    </source>
</evidence>
<dbReference type="SMART" id="SM00339">
    <property type="entry name" value="FH"/>
    <property type="match status" value="1"/>
</dbReference>
<dbReference type="VEuPathDB" id="VectorBase:ACUA012004"/>
<feature type="compositionally biased region" description="Low complexity" evidence="8">
    <location>
        <begin position="377"/>
        <end position="390"/>
    </location>
</feature>
<feature type="compositionally biased region" description="Low complexity" evidence="8">
    <location>
        <begin position="341"/>
        <end position="353"/>
    </location>
</feature>
<keyword evidence="2" id="KW-0217">Developmental protein</keyword>
<evidence type="ECO:0000256" key="6">
    <source>
        <dbReference type="ARBA" id="ARBA00023242"/>
    </source>
</evidence>
<dbReference type="InterPro" id="IPR030456">
    <property type="entry name" value="TF_fork_head_CS_2"/>
</dbReference>
<dbReference type="PROSITE" id="PS50039">
    <property type="entry name" value="FORK_HEAD_3"/>
    <property type="match status" value="1"/>
</dbReference>
<accession>A0A182M8D7</accession>
<evidence type="ECO:0000259" key="9">
    <source>
        <dbReference type="PROSITE" id="PS50039"/>
    </source>
</evidence>
<reference evidence="11" key="1">
    <citation type="submission" date="2013-09" db="EMBL/GenBank/DDBJ databases">
        <title>The Genome Sequence of Anopheles culicifacies species A.</title>
        <authorList>
            <consortium name="The Broad Institute Genomics Platform"/>
            <person name="Neafsey D.E."/>
            <person name="Besansky N."/>
            <person name="Howell P."/>
            <person name="Walton C."/>
            <person name="Young S.K."/>
            <person name="Zeng Q."/>
            <person name="Gargeya S."/>
            <person name="Fitzgerald M."/>
            <person name="Haas B."/>
            <person name="Abouelleil A."/>
            <person name="Allen A.W."/>
            <person name="Alvarado L."/>
            <person name="Arachchi H.M."/>
            <person name="Berlin A.M."/>
            <person name="Chapman S.B."/>
            <person name="Gainer-Dewar J."/>
            <person name="Goldberg J."/>
            <person name="Griggs A."/>
            <person name="Gujja S."/>
            <person name="Hansen M."/>
            <person name="Howarth C."/>
            <person name="Imamovic A."/>
            <person name="Ireland A."/>
            <person name="Larimer J."/>
            <person name="McCowan C."/>
            <person name="Murphy C."/>
            <person name="Pearson M."/>
            <person name="Poon T.W."/>
            <person name="Priest M."/>
            <person name="Roberts A."/>
            <person name="Saif S."/>
            <person name="Shea T."/>
            <person name="Sisk P."/>
            <person name="Sykes S."/>
            <person name="Wortman J."/>
            <person name="Nusbaum C."/>
            <person name="Birren B."/>
        </authorList>
    </citation>
    <scope>NUCLEOTIDE SEQUENCE [LARGE SCALE GENOMIC DNA]</scope>
    <source>
        <strain evidence="11">A-37</strain>
    </source>
</reference>